<comment type="catalytic activity">
    <reaction evidence="4">
        <text>biotin + L-lysyl-[protein] + ATP = N(6)-biotinyl-L-lysyl-[protein] + AMP + diphosphate + H(+)</text>
        <dbReference type="Rhea" id="RHEA:11756"/>
        <dbReference type="Rhea" id="RHEA-COMP:9752"/>
        <dbReference type="Rhea" id="RHEA-COMP:10505"/>
        <dbReference type="ChEBI" id="CHEBI:15378"/>
        <dbReference type="ChEBI" id="CHEBI:29969"/>
        <dbReference type="ChEBI" id="CHEBI:30616"/>
        <dbReference type="ChEBI" id="CHEBI:33019"/>
        <dbReference type="ChEBI" id="CHEBI:57586"/>
        <dbReference type="ChEBI" id="CHEBI:83144"/>
        <dbReference type="ChEBI" id="CHEBI:456215"/>
        <dbReference type="EC" id="6.3.4.15"/>
    </reaction>
</comment>
<evidence type="ECO:0000256" key="2">
    <source>
        <dbReference type="ARBA" id="ARBA00023267"/>
    </source>
</evidence>
<dbReference type="NCBIfam" id="TIGR00121">
    <property type="entry name" value="birA_ligase"/>
    <property type="match status" value="1"/>
</dbReference>
<comment type="caution">
    <text evidence="6">The sequence shown here is derived from an EMBL/GenBank/DDBJ whole genome shotgun (WGS) entry which is preliminary data.</text>
</comment>
<feature type="domain" description="BPL/LPL catalytic" evidence="5">
    <location>
        <begin position="1"/>
        <end position="177"/>
    </location>
</feature>
<evidence type="ECO:0000256" key="4">
    <source>
        <dbReference type="ARBA" id="ARBA00047846"/>
    </source>
</evidence>
<proteinExistence type="predicted"/>
<dbReference type="InterPro" id="IPR003142">
    <property type="entry name" value="BPL_C"/>
</dbReference>
<dbReference type="PROSITE" id="PS51733">
    <property type="entry name" value="BPL_LPL_CATALYTIC"/>
    <property type="match status" value="1"/>
</dbReference>
<dbReference type="CDD" id="cd16442">
    <property type="entry name" value="BPL"/>
    <property type="match status" value="1"/>
</dbReference>
<name>A0ABS5QGI5_9PROT</name>
<gene>
    <name evidence="6" type="ORF">KHU32_17705</name>
</gene>
<dbReference type="Pfam" id="PF02237">
    <property type="entry name" value="BPL_C"/>
    <property type="match status" value="1"/>
</dbReference>
<organism evidence="6 7">
    <name type="scientific">Roseococcus pinisoli</name>
    <dbReference type="NCBI Taxonomy" id="2835040"/>
    <lineage>
        <taxon>Bacteria</taxon>
        <taxon>Pseudomonadati</taxon>
        <taxon>Pseudomonadota</taxon>
        <taxon>Alphaproteobacteria</taxon>
        <taxon>Acetobacterales</taxon>
        <taxon>Roseomonadaceae</taxon>
        <taxon>Roseococcus</taxon>
    </lineage>
</organism>
<dbReference type="PANTHER" id="PTHR12835">
    <property type="entry name" value="BIOTIN PROTEIN LIGASE"/>
    <property type="match status" value="1"/>
</dbReference>
<protein>
    <recommendedName>
        <fullName evidence="3">biotin--[biotin carboxyl-carrier protein] ligase</fullName>
        <ecNumber evidence="3">6.3.4.15</ecNumber>
    </recommendedName>
</protein>
<dbReference type="InterPro" id="IPR004408">
    <property type="entry name" value="Biotin_CoA_COase_ligase"/>
</dbReference>
<dbReference type="Proteomes" id="UP000766336">
    <property type="component" value="Unassembled WGS sequence"/>
</dbReference>
<evidence type="ECO:0000256" key="3">
    <source>
        <dbReference type="ARBA" id="ARBA00024227"/>
    </source>
</evidence>
<evidence type="ECO:0000313" key="6">
    <source>
        <dbReference type="EMBL" id="MBS7812789.1"/>
    </source>
</evidence>
<dbReference type="InterPro" id="IPR004143">
    <property type="entry name" value="BPL_LPL_catalytic"/>
</dbReference>
<keyword evidence="7" id="KW-1185">Reference proteome</keyword>
<keyword evidence="1 6" id="KW-0436">Ligase</keyword>
<dbReference type="SUPFAM" id="SSF55681">
    <property type="entry name" value="Class II aaRS and biotin synthetases"/>
    <property type="match status" value="1"/>
</dbReference>
<sequence length="246" mass="25870">MSLPAGWRLRIHDSLPSTQTLAVELAEQGEASGLAVLARQQTQGRGRAGRVWQSTPGNLHLSVLLRPPGPAREIGGHALLAAVALHDAARHHAPGRSFRLKWPNDLLEGEAKLAGILAEAALDSAGGIAHLVLGIGVNLSHAPPVEGRAVTWLGPIPPEDFAATLLGRLAHWEALRDAQGFAPVFAAWEERGPPRGTVLTVRQGDNPLTGSYEGLAEDGGLRLATAKGPRIIHTGEVIGDGHASRH</sequence>
<dbReference type="GO" id="GO:0004077">
    <property type="term" value="F:biotin--[biotin carboxyl-carrier protein] ligase activity"/>
    <property type="evidence" value="ECO:0007669"/>
    <property type="project" value="UniProtKB-EC"/>
</dbReference>
<dbReference type="EC" id="6.3.4.15" evidence="3"/>
<dbReference type="Pfam" id="PF03099">
    <property type="entry name" value="BPL_LplA_LipB"/>
    <property type="match status" value="1"/>
</dbReference>
<dbReference type="RefSeq" id="WP_213671475.1">
    <property type="nucleotide sequence ID" value="NZ_JAHCDA010000003.1"/>
</dbReference>
<evidence type="ECO:0000256" key="1">
    <source>
        <dbReference type="ARBA" id="ARBA00022598"/>
    </source>
</evidence>
<dbReference type="EMBL" id="JAHCDA010000003">
    <property type="protein sequence ID" value="MBS7812789.1"/>
    <property type="molecule type" value="Genomic_DNA"/>
</dbReference>
<evidence type="ECO:0000259" key="5">
    <source>
        <dbReference type="PROSITE" id="PS51733"/>
    </source>
</evidence>
<evidence type="ECO:0000313" key="7">
    <source>
        <dbReference type="Proteomes" id="UP000766336"/>
    </source>
</evidence>
<accession>A0ABS5QGI5</accession>
<reference evidence="6 7" key="1">
    <citation type="submission" date="2021-05" db="EMBL/GenBank/DDBJ databases">
        <title>Roseococcus sp. XZZS9, whole genome shotgun sequencing project.</title>
        <authorList>
            <person name="Zhao G."/>
            <person name="Shen L."/>
        </authorList>
    </citation>
    <scope>NUCLEOTIDE SEQUENCE [LARGE SCALE GENOMIC DNA]</scope>
    <source>
        <strain evidence="6 7">XZZS9</strain>
    </source>
</reference>
<dbReference type="InterPro" id="IPR045864">
    <property type="entry name" value="aa-tRNA-synth_II/BPL/LPL"/>
</dbReference>
<dbReference type="Gene3D" id="3.30.930.10">
    <property type="entry name" value="Bira Bifunctional Protein, Domain 2"/>
    <property type="match status" value="1"/>
</dbReference>
<dbReference type="PANTHER" id="PTHR12835:SF5">
    <property type="entry name" value="BIOTIN--PROTEIN LIGASE"/>
    <property type="match status" value="1"/>
</dbReference>
<keyword evidence="2" id="KW-0092">Biotin</keyword>